<protein>
    <submittedName>
        <fullName evidence="2">Uncharacterized protein</fullName>
    </submittedName>
</protein>
<dbReference type="PANTHER" id="PTHR38370:SF1">
    <property type="entry name" value="BETA-1,4-XYLOSIDASE"/>
    <property type="match status" value="1"/>
</dbReference>
<evidence type="ECO:0000313" key="3">
    <source>
        <dbReference type="Proteomes" id="UP000825729"/>
    </source>
</evidence>
<dbReference type="Proteomes" id="UP000825729">
    <property type="component" value="Unassembled WGS sequence"/>
</dbReference>
<accession>A0AAV7DUU9</accession>
<dbReference type="PANTHER" id="PTHR38370">
    <property type="entry name" value="BETA-1,4-XYLOSIDASE"/>
    <property type="match status" value="1"/>
</dbReference>
<organism evidence="2 3">
    <name type="scientific">Aristolochia fimbriata</name>
    <name type="common">White veined hardy Dutchman's pipe vine</name>
    <dbReference type="NCBI Taxonomy" id="158543"/>
    <lineage>
        <taxon>Eukaryota</taxon>
        <taxon>Viridiplantae</taxon>
        <taxon>Streptophyta</taxon>
        <taxon>Embryophyta</taxon>
        <taxon>Tracheophyta</taxon>
        <taxon>Spermatophyta</taxon>
        <taxon>Magnoliopsida</taxon>
        <taxon>Magnoliidae</taxon>
        <taxon>Piperales</taxon>
        <taxon>Aristolochiaceae</taxon>
        <taxon>Aristolochia</taxon>
    </lineage>
</organism>
<dbReference type="AlphaFoldDB" id="A0AAV7DUU9"/>
<reference evidence="2 3" key="1">
    <citation type="submission" date="2021-07" db="EMBL/GenBank/DDBJ databases">
        <title>The Aristolochia fimbriata genome: insights into angiosperm evolution, floral development and chemical biosynthesis.</title>
        <authorList>
            <person name="Jiao Y."/>
        </authorList>
    </citation>
    <scope>NUCLEOTIDE SEQUENCE [LARGE SCALE GENOMIC DNA]</scope>
    <source>
        <strain evidence="2">IBCAS-2021</strain>
        <tissue evidence="2">Leaf</tissue>
    </source>
</reference>
<gene>
    <name evidence="2" type="ORF">H6P81_020587</name>
</gene>
<comment type="caution">
    <text evidence="2">The sequence shown here is derived from an EMBL/GenBank/DDBJ whole genome shotgun (WGS) entry which is preliminary data.</text>
</comment>
<proteinExistence type="predicted"/>
<name>A0AAV7DUU9_ARIFI</name>
<sequence>MEGLIPYVIHAIKRSKDHVKYRSLSHGSSRSWGYPLMGREEASYEGSSHRRTRSEYQPPVSDLVNWVSDGDYKPASSIGSAGGFRGQTVRPATTKTTTTHQALRRRH</sequence>
<evidence type="ECO:0000256" key="1">
    <source>
        <dbReference type="SAM" id="MobiDB-lite"/>
    </source>
</evidence>
<dbReference type="EMBL" id="JAINDJ010000008">
    <property type="protein sequence ID" value="KAG9440422.1"/>
    <property type="molecule type" value="Genomic_DNA"/>
</dbReference>
<evidence type="ECO:0000313" key="2">
    <source>
        <dbReference type="EMBL" id="KAG9440422.1"/>
    </source>
</evidence>
<keyword evidence="3" id="KW-1185">Reference proteome</keyword>
<feature type="region of interest" description="Disordered" evidence="1">
    <location>
        <begin position="77"/>
        <end position="107"/>
    </location>
</feature>